<name>A0A8K1GUA0_9PASS</name>
<reference evidence="1" key="1">
    <citation type="submission" date="2019-04" db="EMBL/GenBank/DDBJ databases">
        <title>Genome assembly of Zosterops borbonicus 15179.</title>
        <authorList>
            <person name="Leroy T."/>
            <person name="Anselmetti Y."/>
            <person name="Tilak M.-K."/>
            <person name="Nabholz B."/>
        </authorList>
    </citation>
    <scope>NUCLEOTIDE SEQUENCE</scope>
    <source>
        <strain evidence="1">HGM_15179</strain>
        <tissue evidence="1">Muscle</tissue>
    </source>
</reference>
<dbReference type="AlphaFoldDB" id="A0A8K1GUA0"/>
<keyword evidence="2" id="KW-1185">Reference proteome</keyword>
<dbReference type="Proteomes" id="UP000796761">
    <property type="component" value="Unassembled WGS sequence"/>
</dbReference>
<evidence type="ECO:0000313" key="2">
    <source>
        <dbReference type="Proteomes" id="UP000796761"/>
    </source>
</evidence>
<evidence type="ECO:0000313" key="1">
    <source>
        <dbReference type="EMBL" id="TRZ24912.1"/>
    </source>
</evidence>
<proteinExistence type="predicted"/>
<gene>
    <name evidence="1" type="ORF">HGM15179_002133</name>
</gene>
<accession>A0A8K1GUA0</accession>
<sequence length="141" mass="15858">MSASHSAVKIHIENILNFDIPCLNRCCAKFCKTGRAKFLQPETSAELFDIQMEISDQWCHQASKLGSVVFNTFINGIDSGVECSLRKFVDYTKLSGVVDSPEGQDAIQRELNKIEKKSHGNLMGVNKAKYKVLCLSWDNVW</sequence>
<organism evidence="1 2">
    <name type="scientific">Zosterops borbonicus</name>
    <dbReference type="NCBI Taxonomy" id="364589"/>
    <lineage>
        <taxon>Eukaryota</taxon>
        <taxon>Metazoa</taxon>
        <taxon>Chordata</taxon>
        <taxon>Craniata</taxon>
        <taxon>Vertebrata</taxon>
        <taxon>Euteleostomi</taxon>
        <taxon>Archelosauria</taxon>
        <taxon>Archosauria</taxon>
        <taxon>Dinosauria</taxon>
        <taxon>Saurischia</taxon>
        <taxon>Theropoda</taxon>
        <taxon>Coelurosauria</taxon>
        <taxon>Aves</taxon>
        <taxon>Neognathae</taxon>
        <taxon>Neoaves</taxon>
        <taxon>Telluraves</taxon>
        <taxon>Australaves</taxon>
        <taxon>Passeriformes</taxon>
        <taxon>Sylvioidea</taxon>
        <taxon>Zosteropidae</taxon>
        <taxon>Zosterops</taxon>
    </lineage>
</organism>
<dbReference type="OrthoDB" id="9170669at2759"/>
<comment type="caution">
    <text evidence="1">The sequence shown here is derived from an EMBL/GenBank/DDBJ whole genome shotgun (WGS) entry which is preliminary data.</text>
</comment>
<dbReference type="EMBL" id="SWJQ01000036">
    <property type="protein sequence ID" value="TRZ24912.1"/>
    <property type="molecule type" value="Genomic_DNA"/>
</dbReference>
<protein>
    <submittedName>
        <fullName evidence="1">Uncharacterized protein</fullName>
    </submittedName>
</protein>